<gene>
    <name evidence="1" type="ORF">ENS64_03785</name>
</gene>
<evidence type="ECO:0000313" key="1">
    <source>
        <dbReference type="EMBL" id="HGT38370.1"/>
    </source>
</evidence>
<dbReference type="EMBL" id="DSVQ01000007">
    <property type="protein sequence ID" value="HGT38370.1"/>
    <property type="molecule type" value="Genomic_DNA"/>
</dbReference>
<protein>
    <submittedName>
        <fullName evidence="1">Uncharacterized protein</fullName>
    </submittedName>
</protein>
<sequence>MPSVLTEHVRNYGPASDPTGEVLPALERLLRYRMRQKNLLSAPPEFLGYPNVANWSDPDAFEDITCDCYLFAIAERIAALQEQLKTKPNVDGMISRNVANFLLDRQRKQDPIGYAVFRNVRAAVQDAAAENELLLAHLQDRKLCAHSILRFGRDRSAQPAARELIKTLWDEVWEREDPLPQLTHMTEAGREVVRGYLRELSAAGVKAVQWGDLIEVIAARVRSEWKARHAAPSAELAWEEDEFATLVRMVWPEEGLETRERWEKFKREIPERIARLDRQARVRKRLAYVFDALVRAAESGNPSPPTQAELIEQTGIPRATMSDSIRELRTIVLELDAQNSDS</sequence>
<organism evidence="1">
    <name type="scientific">Schlesneria paludicola</name>
    <dbReference type="NCBI Taxonomy" id="360056"/>
    <lineage>
        <taxon>Bacteria</taxon>
        <taxon>Pseudomonadati</taxon>
        <taxon>Planctomycetota</taxon>
        <taxon>Planctomycetia</taxon>
        <taxon>Planctomycetales</taxon>
        <taxon>Planctomycetaceae</taxon>
        <taxon>Schlesneria</taxon>
    </lineage>
</organism>
<name>A0A7C4QU07_9PLAN</name>
<reference evidence="1" key="1">
    <citation type="journal article" date="2020" name="mSystems">
        <title>Genome- and Community-Level Interaction Insights into Carbon Utilization and Element Cycling Functions of Hydrothermarchaeota in Hydrothermal Sediment.</title>
        <authorList>
            <person name="Zhou Z."/>
            <person name="Liu Y."/>
            <person name="Xu W."/>
            <person name="Pan J."/>
            <person name="Luo Z.H."/>
            <person name="Li M."/>
        </authorList>
    </citation>
    <scope>NUCLEOTIDE SEQUENCE [LARGE SCALE GENOMIC DNA]</scope>
    <source>
        <strain evidence="1">SpSt-508</strain>
    </source>
</reference>
<accession>A0A7C4QU07</accession>
<comment type="caution">
    <text evidence="1">The sequence shown here is derived from an EMBL/GenBank/DDBJ whole genome shotgun (WGS) entry which is preliminary data.</text>
</comment>
<proteinExistence type="predicted"/>
<dbReference type="AlphaFoldDB" id="A0A7C4QU07"/>